<dbReference type="OrthoDB" id="8453292at2"/>
<accession>A0A1I6FNL1</accession>
<evidence type="ECO:0000313" key="2">
    <source>
        <dbReference type="EMBL" id="SFR31532.1"/>
    </source>
</evidence>
<dbReference type="EMBL" id="FOYP01000001">
    <property type="protein sequence ID" value="SFR31532.1"/>
    <property type="molecule type" value="Genomic_DNA"/>
</dbReference>
<proteinExistence type="predicted"/>
<organism evidence="2 3">
    <name type="scientific">Yoonia tamlensis</name>
    <dbReference type="NCBI Taxonomy" id="390270"/>
    <lineage>
        <taxon>Bacteria</taxon>
        <taxon>Pseudomonadati</taxon>
        <taxon>Pseudomonadota</taxon>
        <taxon>Alphaproteobacteria</taxon>
        <taxon>Rhodobacterales</taxon>
        <taxon>Paracoccaceae</taxon>
        <taxon>Yoonia</taxon>
    </lineage>
</organism>
<feature type="signal peptide" evidence="1">
    <location>
        <begin position="1"/>
        <end position="20"/>
    </location>
</feature>
<dbReference type="AlphaFoldDB" id="A0A1I6FNL1"/>
<protein>
    <submittedName>
        <fullName evidence="2">Uncharacterized protein</fullName>
    </submittedName>
</protein>
<gene>
    <name evidence="2" type="ORF">SAMN04488005_0079</name>
</gene>
<dbReference type="RefSeq" id="WP_090194970.1">
    <property type="nucleotide sequence ID" value="NZ_FOYP01000001.1"/>
</dbReference>
<dbReference type="Proteomes" id="UP000199478">
    <property type="component" value="Unassembled WGS sequence"/>
</dbReference>
<evidence type="ECO:0000256" key="1">
    <source>
        <dbReference type="SAM" id="SignalP"/>
    </source>
</evidence>
<evidence type="ECO:0000313" key="3">
    <source>
        <dbReference type="Proteomes" id="UP000199478"/>
    </source>
</evidence>
<name>A0A1I6FNL1_9RHOB</name>
<feature type="chain" id="PRO_5011659400" evidence="1">
    <location>
        <begin position="21"/>
        <end position="135"/>
    </location>
</feature>
<keyword evidence="1" id="KW-0732">Signal</keyword>
<reference evidence="3" key="1">
    <citation type="submission" date="2016-10" db="EMBL/GenBank/DDBJ databases">
        <authorList>
            <person name="Varghese N."/>
            <person name="Submissions S."/>
        </authorList>
    </citation>
    <scope>NUCLEOTIDE SEQUENCE [LARGE SCALE GENOMIC DNA]</scope>
    <source>
        <strain evidence="3">DSM 26879</strain>
    </source>
</reference>
<keyword evidence="3" id="KW-1185">Reference proteome</keyword>
<sequence>MQHRIIAALCLVAFGSSATAQGFTCRGGTQPSCLGFGDTVCSSSGRCVDQYASCFDSYQCNYEGFTCKSNVTECVDDYNDLLRTHNTLVDDYNDLLNERNTLLDTGRTLARDLDNTRYCLQLASTLEAAKACEWQ</sequence>